<dbReference type="EMBL" id="SNWR01000001">
    <property type="protein sequence ID" value="TDO40333.1"/>
    <property type="molecule type" value="Genomic_DNA"/>
</dbReference>
<dbReference type="SUPFAM" id="SSF69593">
    <property type="entry name" value="Glycerol-3-phosphate (1)-acyltransferase"/>
    <property type="match status" value="1"/>
</dbReference>
<evidence type="ECO:0000259" key="3">
    <source>
        <dbReference type="SMART" id="SM00563"/>
    </source>
</evidence>
<dbReference type="Pfam" id="PF01553">
    <property type="entry name" value="Acyltransferase"/>
    <property type="match status" value="1"/>
</dbReference>
<dbReference type="GO" id="GO:0006654">
    <property type="term" value="P:phosphatidic acid biosynthetic process"/>
    <property type="evidence" value="ECO:0007669"/>
    <property type="project" value="TreeGrafter"/>
</dbReference>
<accession>A0A4R6JU95</accession>
<comment type="caution">
    <text evidence="4">The sequence shown here is derived from an EMBL/GenBank/DDBJ whole genome shotgun (WGS) entry which is preliminary data.</text>
</comment>
<evidence type="ECO:0000313" key="5">
    <source>
        <dbReference type="Proteomes" id="UP000294901"/>
    </source>
</evidence>
<proteinExistence type="predicted"/>
<dbReference type="CDD" id="cd07989">
    <property type="entry name" value="LPLAT_AGPAT-like"/>
    <property type="match status" value="1"/>
</dbReference>
<feature type="domain" description="Phospholipid/glycerol acyltransferase" evidence="3">
    <location>
        <begin position="73"/>
        <end position="187"/>
    </location>
</feature>
<name>A0A4R6JU95_9ACTN</name>
<dbReference type="PANTHER" id="PTHR10434:SF55">
    <property type="entry name" value="POSSIBLE ACYLTRANSFERASE"/>
    <property type="match status" value="1"/>
</dbReference>
<keyword evidence="1 4" id="KW-0808">Transferase</keyword>
<gene>
    <name evidence="4" type="ORF">C8E87_4045</name>
</gene>
<dbReference type="AlphaFoldDB" id="A0A4R6JU95"/>
<dbReference type="SMART" id="SM00563">
    <property type="entry name" value="PlsC"/>
    <property type="match status" value="1"/>
</dbReference>
<evidence type="ECO:0000313" key="4">
    <source>
        <dbReference type="EMBL" id="TDO40333.1"/>
    </source>
</evidence>
<dbReference type="InterPro" id="IPR002123">
    <property type="entry name" value="Plipid/glycerol_acylTrfase"/>
</dbReference>
<organism evidence="4 5">
    <name type="scientific">Paractinoplanes brasiliensis</name>
    <dbReference type="NCBI Taxonomy" id="52695"/>
    <lineage>
        <taxon>Bacteria</taxon>
        <taxon>Bacillati</taxon>
        <taxon>Actinomycetota</taxon>
        <taxon>Actinomycetes</taxon>
        <taxon>Micromonosporales</taxon>
        <taxon>Micromonosporaceae</taxon>
        <taxon>Paractinoplanes</taxon>
    </lineage>
</organism>
<evidence type="ECO:0000256" key="1">
    <source>
        <dbReference type="ARBA" id="ARBA00022679"/>
    </source>
</evidence>
<protein>
    <submittedName>
        <fullName evidence="4">1-acyl-sn-glycerol-3-phosphate acyltransferase</fullName>
    </submittedName>
</protein>
<keyword evidence="5" id="KW-1185">Reference proteome</keyword>
<dbReference type="GO" id="GO:0005886">
    <property type="term" value="C:plasma membrane"/>
    <property type="evidence" value="ECO:0007669"/>
    <property type="project" value="TreeGrafter"/>
</dbReference>
<sequence length="273" mass="30202">MITSERKQPIMLKTHDRGRTLHLSQEKFSDFRYLLAMELVYPPVVALAKTMFRVLDLKIQIDGAENIPREGGAVLASNHVSYLDFIFCGLGAQPAKRLVRFMAKKSVFDHRVSGPLMRGMRHIPVDRDAGAASFREANKALRDGQIVGVFPEATISESFTVKELKSGAVRLARSAKVPLIPMAVWGPHRLWTKGHKKELTKRHVPVLIKIGEALDMPKGTSPDALTAALKVRLSALLDAAQREYPEKPSGPEDRWWLPAHLGGTAPLPEAAPV</sequence>
<dbReference type="Proteomes" id="UP000294901">
    <property type="component" value="Unassembled WGS sequence"/>
</dbReference>
<dbReference type="PANTHER" id="PTHR10434">
    <property type="entry name" value="1-ACYL-SN-GLYCEROL-3-PHOSPHATE ACYLTRANSFERASE"/>
    <property type="match status" value="1"/>
</dbReference>
<evidence type="ECO:0000256" key="2">
    <source>
        <dbReference type="ARBA" id="ARBA00023315"/>
    </source>
</evidence>
<dbReference type="GO" id="GO:0003841">
    <property type="term" value="F:1-acylglycerol-3-phosphate O-acyltransferase activity"/>
    <property type="evidence" value="ECO:0007669"/>
    <property type="project" value="TreeGrafter"/>
</dbReference>
<reference evidence="4 5" key="1">
    <citation type="submission" date="2019-03" db="EMBL/GenBank/DDBJ databases">
        <title>Sequencing the genomes of 1000 actinobacteria strains.</title>
        <authorList>
            <person name="Klenk H.-P."/>
        </authorList>
    </citation>
    <scope>NUCLEOTIDE SEQUENCE [LARGE SCALE GENOMIC DNA]</scope>
    <source>
        <strain evidence="4 5">DSM 43805</strain>
    </source>
</reference>
<keyword evidence="2 4" id="KW-0012">Acyltransferase</keyword>